<dbReference type="InterPro" id="IPR001357">
    <property type="entry name" value="BRCT_dom"/>
</dbReference>
<evidence type="ECO:0000256" key="10">
    <source>
        <dbReference type="ARBA" id="ARBA00023242"/>
    </source>
</evidence>
<dbReference type="EC" id="2.7.7.7" evidence="13"/>
<evidence type="ECO:0000256" key="8">
    <source>
        <dbReference type="ARBA" id="ARBA00022842"/>
    </source>
</evidence>
<accession>A0AAJ7WRX2</accession>
<proteinExistence type="inferred from homology"/>
<dbReference type="GO" id="GO:0006303">
    <property type="term" value="P:double-strand break repair via nonhomologous end joining"/>
    <property type="evidence" value="ECO:0007669"/>
    <property type="project" value="TreeGrafter"/>
</dbReference>
<feature type="compositionally biased region" description="Low complexity" evidence="15">
    <location>
        <begin position="446"/>
        <end position="464"/>
    </location>
</feature>
<dbReference type="Gene3D" id="3.40.50.10190">
    <property type="entry name" value="BRCT domain"/>
    <property type="match status" value="1"/>
</dbReference>
<dbReference type="InterPro" id="IPR010996">
    <property type="entry name" value="HHH_MUS81"/>
</dbReference>
<dbReference type="FunFam" id="1.10.150.110:FF:000003">
    <property type="entry name" value="DNA polymerase mu"/>
    <property type="match status" value="1"/>
</dbReference>
<dbReference type="Proteomes" id="UP001318040">
    <property type="component" value="Chromosome 11"/>
</dbReference>
<dbReference type="CDD" id="cd00141">
    <property type="entry name" value="NT_POLXc"/>
    <property type="match status" value="1"/>
</dbReference>
<sequence length="554" mass="61395">MAGLNPRKKRRKEPGDVSEAPSLVKFGEVVVFLVERRMGANRRRFLSGLARGKGFRVDDRFSGAVTHVVSEGLSAEEVLKWLGRNGGADISVSSAKPMLLHSTWFTASMEANHPISVQPTHILQVSPTDVSTLPQCAQLSTIAPYACQRRTPLGQPNARFTDALQTLAENARFGDSDGRALAFTRAACVLKSLPSPLSSVRDLDGLPGVGEHSRAVIKELLEEQSCPEVNRVLCDEHYRTMKLFTSIWGVGVKTAELWFHNGLRTLQDVRTKPDLRLTKEQEAGVAHYEDLMEPVTSYEAKAVYELIKDTCSSRLPDTIVILTGGFRRGKPSGHDADLLITHPQEGREIGLLSWLLEELQHQGYILFADYKKNTYEQSRAKMHSSSSSNSMDQFERCFTIFKLPSDLVKSASEGESGRRDTEHPVAAAVAAAAARRESSADGEGGAACPAETAASAEESAVSEGPRCPRRSWRAVRVDLVVCPHRQHAFALLGWTGSQQFERDLRRYASHEKKMSLNSHHLYDRTQNTFLNATTEQQIFSHLQLPFVEPCFRNA</sequence>
<dbReference type="InterPro" id="IPR022312">
    <property type="entry name" value="DNA_pol_X"/>
</dbReference>
<evidence type="ECO:0000256" key="11">
    <source>
        <dbReference type="ARBA" id="ARBA00054461"/>
    </source>
</evidence>
<dbReference type="InterPro" id="IPR001726">
    <property type="entry name" value="TdT/Mu"/>
</dbReference>
<dbReference type="Gene3D" id="3.30.210.10">
    <property type="entry name" value="DNA polymerase, thumb domain"/>
    <property type="match status" value="1"/>
</dbReference>
<evidence type="ECO:0000256" key="4">
    <source>
        <dbReference type="ARBA" id="ARBA00022553"/>
    </source>
</evidence>
<keyword evidence="10 13" id="KW-0539">Nucleus</keyword>
<dbReference type="InterPro" id="IPR043519">
    <property type="entry name" value="NT_sf"/>
</dbReference>
<comment type="function">
    <text evidence="11">Gap-filling polymerase involved in repair of DNA double-strand breaks by non-homologous end joining (NHEJ). Participates in immunoglobulin (Ig) light chain gene rearrangement in V(D)J recombination.</text>
</comment>
<dbReference type="GO" id="GO:0005634">
    <property type="term" value="C:nucleus"/>
    <property type="evidence" value="ECO:0007669"/>
    <property type="project" value="UniProtKB-SubCell"/>
</dbReference>
<evidence type="ECO:0000256" key="2">
    <source>
        <dbReference type="ARBA" id="ARBA00004123"/>
    </source>
</evidence>
<dbReference type="Gene3D" id="1.10.150.110">
    <property type="entry name" value="DNA polymerase beta, N-terminal domain-like"/>
    <property type="match status" value="1"/>
</dbReference>
<evidence type="ECO:0000256" key="5">
    <source>
        <dbReference type="ARBA" id="ARBA00022679"/>
    </source>
</evidence>
<dbReference type="PANTHER" id="PTHR11276:SF40">
    <property type="entry name" value="BRCT DOMAIN-CONTAINING PROTEIN"/>
    <property type="match status" value="1"/>
</dbReference>
<dbReference type="Pfam" id="PF14716">
    <property type="entry name" value="HHH_8"/>
    <property type="match status" value="1"/>
</dbReference>
<dbReference type="Gene3D" id="3.30.460.10">
    <property type="entry name" value="Beta Polymerase, domain 2"/>
    <property type="match status" value="1"/>
</dbReference>
<evidence type="ECO:0000256" key="7">
    <source>
        <dbReference type="ARBA" id="ARBA00022723"/>
    </source>
</evidence>
<dbReference type="PROSITE" id="PS50172">
    <property type="entry name" value="BRCT"/>
    <property type="match status" value="1"/>
</dbReference>
<dbReference type="GO" id="GO:0003887">
    <property type="term" value="F:DNA-directed DNA polymerase activity"/>
    <property type="evidence" value="ECO:0007669"/>
    <property type="project" value="UniProtKB-UniRule"/>
</dbReference>
<evidence type="ECO:0000256" key="14">
    <source>
        <dbReference type="PIRSR" id="PIRSR000817-1"/>
    </source>
</evidence>
<comment type="catalytic activity">
    <reaction evidence="13">
        <text>DNA(n) + a 2'-deoxyribonucleoside 5'-triphosphate = DNA(n+1) + diphosphate</text>
        <dbReference type="Rhea" id="RHEA:22508"/>
        <dbReference type="Rhea" id="RHEA-COMP:17339"/>
        <dbReference type="Rhea" id="RHEA-COMP:17340"/>
        <dbReference type="ChEBI" id="CHEBI:33019"/>
        <dbReference type="ChEBI" id="CHEBI:61560"/>
        <dbReference type="ChEBI" id="CHEBI:173112"/>
        <dbReference type="EC" id="2.7.7.7"/>
    </reaction>
</comment>
<feature type="binding site" evidence="14">
    <location>
        <position position="478"/>
    </location>
    <ligand>
        <name>Mg(2+)</name>
        <dbReference type="ChEBI" id="CHEBI:18420"/>
    </ligand>
</feature>
<dbReference type="AlphaFoldDB" id="A0AAJ7WRX2"/>
<dbReference type="FunFam" id="1.10.150.20:FF:000010">
    <property type="entry name" value="DNA polymerase lambda"/>
    <property type="match status" value="1"/>
</dbReference>
<dbReference type="PRINTS" id="PR00869">
    <property type="entry name" value="DNAPOLX"/>
</dbReference>
<dbReference type="PANTHER" id="PTHR11276">
    <property type="entry name" value="DNA POLYMERASE TYPE-X FAMILY MEMBER"/>
    <property type="match status" value="1"/>
</dbReference>
<keyword evidence="7 13" id="KW-0479">Metal-binding</keyword>
<dbReference type="InterPro" id="IPR028207">
    <property type="entry name" value="DNA_pol_B_palm_palm"/>
</dbReference>
<feature type="binding site" evidence="14">
    <location>
        <position position="337"/>
    </location>
    <ligand>
        <name>Mg(2+)</name>
        <dbReference type="ChEBI" id="CHEBI:18420"/>
    </ligand>
</feature>
<dbReference type="InterPro" id="IPR027249">
    <property type="entry name" value="DNA/RNApol_mu"/>
</dbReference>
<dbReference type="InterPro" id="IPR036420">
    <property type="entry name" value="BRCT_dom_sf"/>
</dbReference>
<dbReference type="Gene3D" id="1.10.150.20">
    <property type="entry name" value="5' to 3' exonuclease, C-terminal subdomain"/>
    <property type="match status" value="1"/>
</dbReference>
<dbReference type="FunFam" id="3.40.50.10190:FF:000035">
    <property type="entry name" value="DNA-directed DNA/RNA polymerase mu"/>
    <property type="match status" value="1"/>
</dbReference>
<dbReference type="KEGG" id="pmrn:116941224"/>
<dbReference type="SUPFAM" id="SSF81585">
    <property type="entry name" value="PsbU/PolX domain-like"/>
    <property type="match status" value="1"/>
</dbReference>
<name>A0AAJ7WRX2_PETMA</name>
<dbReference type="SMART" id="SM00483">
    <property type="entry name" value="POLXc"/>
    <property type="match status" value="1"/>
</dbReference>
<evidence type="ECO:0000256" key="13">
    <source>
        <dbReference type="PIRNR" id="PIRNR000817"/>
    </source>
</evidence>
<dbReference type="PIRSF" id="PIRSF000817">
    <property type="entry name" value="DNA_NT"/>
    <property type="match status" value="1"/>
</dbReference>
<feature type="region of interest" description="Disordered" evidence="15">
    <location>
        <begin position="411"/>
        <end position="467"/>
    </location>
</feature>
<comment type="cofactor">
    <cofactor evidence="1 13 14">
        <name>Mg(2+)</name>
        <dbReference type="ChEBI" id="CHEBI:18420"/>
    </cofactor>
</comment>
<evidence type="ECO:0000313" key="18">
    <source>
        <dbReference type="RefSeq" id="XP_032807934.1"/>
    </source>
</evidence>
<evidence type="ECO:0000256" key="6">
    <source>
        <dbReference type="ARBA" id="ARBA00022695"/>
    </source>
</evidence>
<dbReference type="Pfam" id="PF14792">
    <property type="entry name" value="DNA_pol_B_palm"/>
    <property type="match status" value="1"/>
</dbReference>
<keyword evidence="5 13" id="KW-0808">Transferase</keyword>
<evidence type="ECO:0000259" key="16">
    <source>
        <dbReference type="PROSITE" id="PS50172"/>
    </source>
</evidence>
<feature type="domain" description="BRCT" evidence="16">
    <location>
        <begin position="21"/>
        <end position="122"/>
    </location>
</feature>
<dbReference type="GO" id="GO:0003677">
    <property type="term" value="F:DNA binding"/>
    <property type="evidence" value="ECO:0007669"/>
    <property type="project" value="UniProtKB-UniRule"/>
</dbReference>
<dbReference type="InterPro" id="IPR027421">
    <property type="entry name" value="DNA_pol_lamdba_lyase_dom_sf"/>
</dbReference>
<dbReference type="GeneID" id="116941224"/>
<dbReference type="InterPro" id="IPR029398">
    <property type="entry name" value="PolB_thumb"/>
</dbReference>
<keyword evidence="17" id="KW-1185">Reference proteome</keyword>
<keyword evidence="4" id="KW-0597">Phosphoprotein</keyword>
<gene>
    <name evidence="18" type="primary">LOC116941224</name>
</gene>
<evidence type="ECO:0000256" key="9">
    <source>
        <dbReference type="ARBA" id="ARBA00023172"/>
    </source>
</evidence>
<dbReference type="PIRSF" id="PIRSF501176">
    <property type="entry name" value="DNApol_mu"/>
    <property type="match status" value="1"/>
</dbReference>
<dbReference type="PRINTS" id="PR00871">
    <property type="entry name" value="DNAPOLXTDT"/>
</dbReference>
<dbReference type="RefSeq" id="XP_032807934.1">
    <property type="nucleotide sequence ID" value="XM_032952043.1"/>
</dbReference>
<comment type="subcellular location">
    <subcellularLocation>
        <location evidence="2 13">Nucleus</location>
    </subcellularLocation>
</comment>
<keyword evidence="9" id="KW-0233">DNA recombination</keyword>
<dbReference type="GO" id="GO:0046872">
    <property type="term" value="F:metal ion binding"/>
    <property type="evidence" value="ECO:0007669"/>
    <property type="project" value="UniProtKB-UniRule"/>
</dbReference>
<evidence type="ECO:0000313" key="17">
    <source>
        <dbReference type="Proteomes" id="UP001318040"/>
    </source>
</evidence>
<keyword evidence="8 13" id="KW-0460">Magnesium</keyword>
<dbReference type="FunFam" id="3.30.210.10:FF:000004">
    <property type="entry name" value="DNA-directed DNA/RNA polymerase mu"/>
    <property type="match status" value="1"/>
</dbReference>
<dbReference type="InterPro" id="IPR002054">
    <property type="entry name" value="DNA-dir_DNA_pol_X"/>
</dbReference>
<dbReference type="GO" id="GO:0006310">
    <property type="term" value="P:DNA recombination"/>
    <property type="evidence" value="ECO:0007669"/>
    <property type="project" value="UniProtKB-KW"/>
</dbReference>
<dbReference type="SUPFAM" id="SSF47802">
    <property type="entry name" value="DNA polymerase beta, N-terminal domain-like"/>
    <property type="match status" value="1"/>
</dbReference>
<evidence type="ECO:0000256" key="12">
    <source>
        <dbReference type="ARBA" id="ARBA00071509"/>
    </source>
</evidence>
<dbReference type="Pfam" id="PF10391">
    <property type="entry name" value="DNA_pol_lambd_f"/>
    <property type="match status" value="1"/>
</dbReference>
<organism evidence="17 18">
    <name type="scientific">Petromyzon marinus</name>
    <name type="common">Sea lamprey</name>
    <dbReference type="NCBI Taxonomy" id="7757"/>
    <lineage>
        <taxon>Eukaryota</taxon>
        <taxon>Metazoa</taxon>
        <taxon>Chordata</taxon>
        <taxon>Craniata</taxon>
        <taxon>Vertebrata</taxon>
        <taxon>Cyclostomata</taxon>
        <taxon>Hyperoartia</taxon>
        <taxon>Petromyzontiformes</taxon>
        <taxon>Petromyzontidae</taxon>
        <taxon>Petromyzon</taxon>
    </lineage>
</organism>
<reference evidence="18" key="1">
    <citation type="submission" date="2025-08" db="UniProtKB">
        <authorList>
            <consortium name="RefSeq"/>
        </authorList>
    </citation>
    <scope>IDENTIFICATION</scope>
    <source>
        <tissue evidence="18">Sperm</tissue>
    </source>
</reference>
<dbReference type="InterPro" id="IPR018944">
    <property type="entry name" value="DNA_pol_lambd_fingers_domain"/>
</dbReference>
<feature type="binding site" evidence="14">
    <location>
        <position position="335"/>
    </location>
    <ligand>
        <name>Mg(2+)</name>
        <dbReference type="ChEBI" id="CHEBI:18420"/>
    </ligand>
</feature>
<dbReference type="Pfam" id="PF14791">
    <property type="entry name" value="DNA_pol_B_thumb"/>
    <property type="match status" value="1"/>
</dbReference>
<evidence type="ECO:0000256" key="15">
    <source>
        <dbReference type="SAM" id="MobiDB-lite"/>
    </source>
</evidence>
<dbReference type="SUPFAM" id="SSF81301">
    <property type="entry name" value="Nucleotidyltransferase"/>
    <property type="match status" value="1"/>
</dbReference>
<comment type="similarity">
    <text evidence="3 13">Belongs to the DNA polymerase type-X family.</text>
</comment>
<keyword evidence="6 13" id="KW-0548">Nucleotidyltransferase</keyword>
<evidence type="ECO:0000256" key="3">
    <source>
        <dbReference type="ARBA" id="ARBA00008323"/>
    </source>
</evidence>
<evidence type="ECO:0000256" key="1">
    <source>
        <dbReference type="ARBA" id="ARBA00001946"/>
    </source>
</evidence>
<dbReference type="InterPro" id="IPR037160">
    <property type="entry name" value="DNA_Pol_thumb_sf"/>
</dbReference>
<protein>
    <recommendedName>
        <fullName evidence="12 13">DNA-directed DNA/RNA polymerase mu</fullName>
        <ecNumber evidence="13">2.7.7.7</ecNumber>
    </recommendedName>
</protein>